<comment type="caution">
    <text evidence="1">The sequence shown here is derived from an EMBL/GenBank/DDBJ whole genome shotgun (WGS) entry which is preliminary data.</text>
</comment>
<protein>
    <submittedName>
        <fullName evidence="1">Uncharacterized protein</fullName>
    </submittedName>
</protein>
<reference evidence="1" key="1">
    <citation type="journal article" date="2023" name="Science">
        <title>Genome structures resolve the early diversification of teleost fishes.</title>
        <authorList>
            <person name="Parey E."/>
            <person name="Louis A."/>
            <person name="Montfort J."/>
            <person name="Bouchez O."/>
            <person name="Roques C."/>
            <person name="Iampietro C."/>
            <person name="Lluch J."/>
            <person name="Castinel A."/>
            <person name="Donnadieu C."/>
            <person name="Desvignes T."/>
            <person name="Floi Bucao C."/>
            <person name="Jouanno E."/>
            <person name="Wen M."/>
            <person name="Mejri S."/>
            <person name="Dirks R."/>
            <person name="Jansen H."/>
            <person name="Henkel C."/>
            <person name="Chen W.J."/>
            <person name="Zahm M."/>
            <person name="Cabau C."/>
            <person name="Klopp C."/>
            <person name="Thompson A.W."/>
            <person name="Robinson-Rechavi M."/>
            <person name="Braasch I."/>
            <person name="Lecointre G."/>
            <person name="Bobe J."/>
            <person name="Postlethwait J.H."/>
            <person name="Berthelot C."/>
            <person name="Roest Crollius H."/>
            <person name="Guiguen Y."/>
        </authorList>
    </citation>
    <scope>NUCLEOTIDE SEQUENCE</scope>
    <source>
        <strain evidence="1">NC1722</strain>
    </source>
</reference>
<keyword evidence="2" id="KW-1185">Reference proteome</keyword>
<name>A0AAD7WH67_9TELE</name>
<proteinExistence type="predicted"/>
<accession>A0AAD7WH67</accession>
<dbReference type="AlphaFoldDB" id="A0AAD7WH67"/>
<organism evidence="1 2">
    <name type="scientific">Aldrovandia affinis</name>
    <dbReference type="NCBI Taxonomy" id="143900"/>
    <lineage>
        <taxon>Eukaryota</taxon>
        <taxon>Metazoa</taxon>
        <taxon>Chordata</taxon>
        <taxon>Craniata</taxon>
        <taxon>Vertebrata</taxon>
        <taxon>Euteleostomi</taxon>
        <taxon>Actinopterygii</taxon>
        <taxon>Neopterygii</taxon>
        <taxon>Teleostei</taxon>
        <taxon>Notacanthiformes</taxon>
        <taxon>Halosauridae</taxon>
        <taxon>Aldrovandia</taxon>
    </lineage>
</organism>
<evidence type="ECO:0000313" key="2">
    <source>
        <dbReference type="Proteomes" id="UP001221898"/>
    </source>
</evidence>
<dbReference type="Proteomes" id="UP001221898">
    <property type="component" value="Unassembled WGS sequence"/>
</dbReference>
<evidence type="ECO:0000313" key="1">
    <source>
        <dbReference type="EMBL" id="KAJ8396941.1"/>
    </source>
</evidence>
<gene>
    <name evidence="1" type="ORF">AAFF_G00012640</name>
</gene>
<dbReference type="EMBL" id="JAINUG010000102">
    <property type="protein sequence ID" value="KAJ8396941.1"/>
    <property type="molecule type" value="Genomic_DNA"/>
</dbReference>
<sequence>MLDGHRVRARGHVETAGIAPCVPAARLTPGPVTRQNSAGRASYSPSEAFEANISLGLFDIWHGGLLRWSERARQADRATALFSSPPVCVQLVRDLRLVPLLPLAGAPCS</sequence>